<evidence type="ECO:0000259" key="1">
    <source>
        <dbReference type="Pfam" id="PF03992"/>
    </source>
</evidence>
<sequence length="117" mass="13327">MSNIIVLFEVTVKSGKMDDYLKMAGFLKDSLVKAEGFIRSERFSSLATEGKLLSMSVWENEACVSKWRNFAAHRMAQKHGRMNDFADYKITVATPVRTYTMTDRTEAPADSDEYLEV</sequence>
<dbReference type="InterPro" id="IPR052936">
    <property type="entry name" value="Jasmonate_Hydroxylase-like"/>
</dbReference>
<reference evidence="2" key="2">
    <citation type="journal article" date="2021" name="PeerJ">
        <title>Extensive microbial diversity within the chicken gut microbiome revealed by metagenomics and culture.</title>
        <authorList>
            <person name="Gilroy R."/>
            <person name="Ravi A."/>
            <person name="Getino M."/>
            <person name="Pursley I."/>
            <person name="Horton D.L."/>
            <person name="Alikhan N.F."/>
            <person name="Baker D."/>
            <person name="Gharbi K."/>
            <person name="Hall N."/>
            <person name="Watson M."/>
            <person name="Adriaenssens E.M."/>
            <person name="Foster-Nyarko E."/>
            <person name="Jarju S."/>
            <person name="Secka A."/>
            <person name="Antonio M."/>
            <person name="Oren A."/>
            <person name="Chaudhuri R.R."/>
            <person name="La Ragione R."/>
            <person name="Hildebrand F."/>
            <person name="Pallen M.J."/>
        </authorList>
    </citation>
    <scope>NUCLEOTIDE SEQUENCE</scope>
    <source>
        <strain evidence="2">2830</strain>
    </source>
</reference>
<comment type="caution">
    <text evidence="2">The sequence shown here is derived from an EMBL/GenBank/DDBJ whole genome shotgun (WGS) entry which is preliminary data.</text>
</comment>
<organism evidence="2 3">
    <name type="scientific">Candidatus Avidehalobacter gallistercoris</name>
    <dbReference type="NCBI Taxonomy" id="2840694"/>
    <lineage>
        <taxon>Bacteria</taxon>
        <taxon>Bacillati</taxon>
        <taxon>Bacillota</taxon>
        <taxon>Clostridia</taxon>
        <taxon>Eubacteriales</taxon>
        <taxon>Peptococcaceae</taxon>
        <taxon>Peptococcaceae incertae sedis</taxon>
        <taxon>Candidatus Avidehalobacter</taxon>
    </lineage>
</organism>
<dbReference type="PANTHER" id="PTHR37811:SF2">
    <property type="entry name" value="ABM DOMAIN-CONTAINING PROTEIN"/>
    <property type="match status" value="1"/>
</dbReference>
<accession>A0A9D1KYA5</accession>
<dbReference type="Pfam" id="PF03992">
    <property type="entry name" value="ABM"/>
    <property type="match status" value="1"/>
</dbReference>
<dbReference type="AlphaFoldDB" id="A0A9D1KYA5"/>
<gene>
    <name evidence="2" type="ORF">IAB00_02425</name>
</gene>
<feature type="domain" description="ABM" evidence="1">
    <location>
        <begin position="4"/>
        <end position="78"/>
    </location>
</feature>
<dbReference type="Proteomes" id="UP000824124">
    <property type="component" value="Unassembled WGS sequence"/>
</dbReference>
<proteinExistence type="predicted"/>
<name>A0A9D1KYA5_9FIRM</name>
<dbReference type="PANTHER" id="PTHR37811">
    <property type="entry name" value="BLL5343 PROTEIN"/>
    <property type="match status" value="1"/>
</dbReference>
<dbReference type="Gene3D" id="3.30.70.100">
    <property type="match status" value="1"/>
</dbReference>
<evidence type="ECO:0000313" key="2">
    <source>
        <dbReference type="EMBL" id="HIU10093.1"/>
    </source>
</evidence>
<keyword evidence="2" id="KW-0503">Monooxygenase</keyword>
<dbReference type="GO" id="GO:0004497">
    <property type="term" value="F:monooxygenase activity"/>
    <property type="evidence" value="ECO:0007669"/>
    <property type="project" value="UniProtKB-KW"/>
</dbReference>
<dbReference type="InterPro" id="IPR011008">
    <property type="entry name" value="Dimeric_a/b-barrel"/>
</dbReference>
<dbReference type="InterPro" id="IPR007138">
    <property type="entry name" value="ABM_dom"/>
</dbReference>
<reference evidence="2" key="1">
    <citation type="submission" date="2020-10" db="EMBL/GenBank/DDBJ databases">
        <authorList>
            <person name="Gilroy R."/>
        </authorList>
    </citation>
    <scope>NUCLEOTIDE SEQUENCE</scope>
    <source>
        <strain evidence="2">2830</strain>
    </source>
</reference>
<dbReference type="SUPFAM" id="SSF54909">
    <property type="entry name" value="Dimeric alpha+beta barrel"/>
    <property type="match status" value="1"/>
</dbReference>
<dbReference type="EMBL" id="DVMH01000015">
    <property type="protein sequence ID" value="HIU10093.1"/>
    <property type="molecule type" value="Genomic_DNA"/>
</dbReference>
<protein>
    <submittedName>
        <fullName evidence="2">Antibiotic biosynthesis monooxygenase</fullName>
    </submittedName>
</protein>
<evidence type="ECO:0000313" key="3">
    <source>
        <dbReference type="Proteomes" id="UP000824124"/>
    </source>
</evidence>
<keyword evidence="2" id="KW-0560">Oxidoreductase</keyword>